<evidence type="ECO:0000256" key="3">
    <source>
        <dbReference type="SAM" id="SignalP"/>
    </source>
</evidence>
<dbReference type="Pfam" id="PF00656">
    <property type="entry name" value="Peptidase_C14"/>
    <property type="match status" value="1"/>
</dbReference>
<proteinExistence type="predicted"/>
<dbReference type="SUPFAM" id="SSF52129">
    <property type="entry name" value="Caspase-like"/>
    <property type="match status" value="1"/>
</dbReference>
<keyword evidence="2" id="KW-0812">Transmembrane</keyword>
<feature type="chain" id="PRO_5032890133" description="Peptidase C14 caspase domain-containing protein" evidence="3">
    <location>
        <begin position="17"/>
        <end position="538"/>
    </location>
</feature>
<comment type="caution">
    <text evidence="5">The sequence shown here is derived from an EMBL/GenBank/DDBJ whole genome shotgun (WGS) entry which is preliminary data.</text>
</comment>
<sequence length="538" mass="58617">MRLLVVLVAYLDLCSANVRQQWPQPPLRRTRHHCNACVLDETPRETCDFQLERTCTEKAGCLRPDVRCLEAPLGDDHMRCCCLPENGVTSTSLCSVVDFFHMPFRFNHCILKCCEHHNCGNGCAAKEEGCGDALSPFEGPCRIVANATAAQQTDANCCLWSKGVSCTSSQQEPCCLEAAVHPGQVCQPTQAACMIKPSPLPASGSGLLLPVCMVVVLVLVGLVAAVVMPCSRRQPGHAGRERLLREAGPAVSLVEVPAASKRCVVVISCGKFTGGSPSLDAIDSAHDQGSRVCKLFQDELGFDVVQHEQDVPTTAAFWQMVARLLRDLDGEPHVLLVLYFITHGVEHDCNLRMAMSAAAPLVLDDEWYLTKVDLQHRFQTIDNSSEAQRLHNCKPLAYMNLVIFADTCRSPPPQEARTASGGIPHWPKACHLQKRDKPARICFVHACEYHRPALGHFTEAFLQLARVPQSLDTLIDSMREELEKSTGSGRQQRVCCDSGSLNLKDVYLHPASGLPSSSSTILGPTGSEGPISEVSACS</sequence>
<reference evidence="5" key="1">
    <citation type="submission" date="2021-02" db="EMBL/GenBank/DDBJ databases">
        <authorList>
            <person name="Dougan E. K."/>
            <person name="Rhodes N."/>
            <person name="Thang M."/>
            <person name="Chan C."/>
        </authorList>
    </citation>
    <scope>NUCLEOTIDE SEQUENCE</scope>
</reference>
<keyword evidence="3" id="KW-0732">Signal</keyword>
<evidence type="ECO:0000313" key="5">
    <source>
        <dbReference type="EMBL" id="CAE7495509.1"/>
    </source>
</evidence>
<organism evidence="5 6">
    <name type="scientific">Symbiodinium necroappetens</name>
    <dbReference type="NCBI Taxonomy" id="1628268"/>
    <lineage>
        <taxon>Eukaryota</taxon>
        <taxon>Sar</taxon>
        <taxon>Alveolata</taxon>
        <taxon>Dinophyceae</taxon>
        <taxon>Suessiales</taxon>
        <taxon>Symbiodiniaceae</taxon>
        <taxon>Symbiodinium</taxon>
    </lineage>
</organism>
<evidence type="ECO:0000256" key="2">
    <source>
        <dbReference type="SAM" id="Phobius"/>
    </source>
</evidence>
<evidence type="ECO:0000259" key="4">
    <source>
        <dbReference type="Pfam" id="PF00656"/>
    </source>
</evidence>
<evidence type="ECO:0000313" key="6">
    <source>
        <dbReference type="Proteomes" id="UP000601435"/>
    </source>
</evidence>
<dbReference type="Gene3D" id="3.40.50.1460">
    <property type="match status" value="1"/>
</dbReference>
<name>A0A812SX17_9DINO</name>
<keyword evidence="2" id="KW-0472">Membrane</keyword>
<feature type="signal peptide" evidence="3">
    <location>
        <begin position="1"/>
        <end position="16"/>
    </location>
</feature>
<dbReference type="GO" id="GO:0006508">
    <property type="term" value="P:proteolysis"/>
    <property type="evidence" value="ECO:0007669"/>
    <property type="project" value="InterPro"/>
</dbReference>
<feature type="domain" description="Peptidase C14 caspase" evidence="4">
    <location>
        <begin position="262"/>
        <end position="501"/>
    </location>
</feature>
<keyword evidence="6" id="KW-1185">Reference proteome</keyword>
<dbReference type="InterPro" id="IPR029030">
    <property type="entry name" value="Caspase-like_dom_sf"/>
</dbReference>
<dbReference type="OrthoDB" id="412675at2759"/>
<feature type="region of interest" description="Disordered" evidence="1">
    <location>
        <begin position="513"/>
        <end position="538"/>
    </location>
</feature>
<gene>
    <name evidence="5" type="ORF">SNEC2469_LOCUS14097</name>
</gene>
<keyword evidence="2" id="KW-1133">Transmembrane helix</keyword>
<dbReference type="GO" id="GO:0004197">
    <property type="term" value="F:cysteine-type endopeptidase activity"/>
    <property type="evidence" value="ECO:0007669"/>
    <property type="project" value="InterPro"/>
</dbReference>
<dbReference type="InterPro" id="IPR011600">
    <property type="entry name" value="Pept_C14_caspase"/>
</dbReference>
<accession>A0A812SX17</accession>
<feature type="transmembrane region" description="Helical" evidence="2">
    <location>
        <begin position="207"/>
        <end position="227"/>
    </location>
</feature>
<dbReference type="Proteomes" id="UP000601435">
    <property type="component" value="Unassembled WGS sequence"/>
</dbReference>
<dbReference type="AlphaFoldDB" id="A0A812SX17"/>
<protein>
    <recommendedName>
        <fullName evidence="4">Peptidase C14 caspase domain-containing protein</fullName>
    </recommendedName>
</protein>
<evidence type="ECO:0000256" key="1">
    <source>
        <dbReference type="SAM" id="MobiDB-lite"/>
    </source>
</evidence>
<dbReference type="EMBL" id="CAJNJA010022562">
    <property type="protein sequence ID" value="CAE7495509.1"/>
    <property type="molecule type" value="Genomic_DNA"/>
</dbReference>